<keyword evidence="3" id="KW-1185">Reference proteome</keyword>
<feature type="region of interest" description="Disordered" evidence="1">
    <location>
        <begin position="1"/>
        <end position="80"/>
    </location>
</feature>
<accession>A0A1L2C8W3</accession>
<feature type="compositionally biased region" description="Polar residues" evidence="1">
    <location>
        <begin position="53"/>
        <end position="68"/>
    </location>
</feature>
<gene>
    <name evidence="2" type="ORF">ZC01_039</name>
</gene>
<evidence type="ECO:0000313" key="2">
    <source>
        <dbReference type="EMBL" id="AMD43349.1"/>
    </source>
</evidence>
<dbReference type="EMBL" id="KU356689">
    <property type="protein sequence ID" value="AMD43349.1"/>
    <property type="molecule type" value="Genomic_DNA"/>
</dbReference>
<proteinExistence type="predicted"/>
<dbReference type="Proteomes" id="UP000223599">
    <property type="component" value="Segment"/>
</dbReference>
<name>A0A1L2C8W3_9CAUD</name>
<reference evidence="2 3" key="1">
    <citation type="journal article" date="2017" name="BMC Genomics">
        <title>Three novel Pseudomonas phages isolated from composting provide insights into the evolution and diversity of tailed phages.</title>
        <authorList>
            <person name="Amgarten D."/>
            <person name="Martins L.F."/>
            <person name="Lombardi K.C."/>
            <person name="Antunes L.P."/>
            <person name="de Souza A.P.S."/>
            <person name="Nicastro G.G."/>
            <person name="Kitajima E.W."/>
            <person name="Quaggio R.B."/>
            <person name="Upton C."/>
            <person name="Setubal J.C."/>
            <person name="da Silva A.M."/>
        </authorList>
    </citation>
    <scope>NUCLEOTIDE SEQUENCE [LARGE SCALE GENOMIC DNA]</scope>
</reference>
<evidence type="ECO:0000256" key="1">
    <source>
        <dbReference type="SAM" id="MobiDB-lite"/>
    </source>
</evidence>
<protein>
    <submittedName>
        <fullName evidence="2">Uncharacterized protein</fullName>
    </submittedName>
</protein>
<evidence type="ECO:0000313" key="3">
    <source>
        <dbReference type="Proteomes" id="UP000223599"/>
    </source>
</evidence>
<sequence length="80" mass="8823">MEEVKPPYNCPWCGAPAWREPGDIPPPPDYCWESDHGSREEYLEDVGEGPSQGMVTPSQQQEESNHATQEPDPGRTPGSA</sequence>
<organism evidence="2 3">
    <name type="scientific">Pseudomonas phage ZC01</name>
    <dbReference type="NCBI Taxonomy" id="1622114"/>
    <lineage>
        <taxon>Viruses</taxon>
        <taxon>Duplodnaviria</taxon>
        <taxon>Heunggongvirae</taxon>
        <taxon>Uroviricota</taxon>
        <taxon>Caudoviricetes</taxon>
        <taxon>Mesyanzhinovviridae</taxon>
        <taxon>Bradleyvirinae</taxon>
        <taxon>Abidjanvirus</taxon>
        <taxon>Abidjanvirus ZC01</taxon>
    </lineage>
</organism>